<dbReference type="SUPFAM" id="SSF48452">
    <property type="entry name" value="TPR-like"/>
    <property type="match status" value="1"/>
</dbReference>
<sequence length="268" mass="29100">MHFVTHVLAYFAYGSYIWREFRLKAPERINIEHQFGFSGRSMADDSFIREVNEEIRSERAKQVWRNFGPLVIGAAVAIVLGTAGWVGYQHWTDSKASASGDKFLAALDLASEGKNDEALAALADLEKTGYGSYPVLARLRAASVIADKGDAAGAVKAFDDVAADNAVPAPLRDVARLRAGYLLVDSGSYDDVAKRVETLSADGNPMRSSAREALGLAAWKAERFDDAVKLFQQIANDSLAPANIRQRSNTMLDLMRSAGVKVPDAQST</sequence>
<evidence type="ECO:0000256" key="8">
    <source>
        <dbReference type="ARBA" id="ARBA00024235"/>
    </source>
</evidence>
<dbReference type="AlphaFoldDB" id="C4WIP4"/>
<dbReference type="PANTHER" id="PTHR38035:SF1">
    <property type="entry name" value="ANCILLARY SECYEG TRANSLOCON SUBUNIT"/>
    <property type="match status" value="1"/>
</dbReference>
<gene>
    <name evidence="11" type="ORF">OINT_1000431</name>
</gene>
<dbReference type="Gene3D" id="1.25.40.10">
    <property type="entry name" value="Tetratricopeptide repeat domain"/>
    <property type="match status" value="1"/>
</dbReference>
<comment type="caution">
    <text evidence="11">The sequence shown here is derived from an EMBL/GenBank/DDBJ whole genome shotgun (WGS) entry which is preliminary data.</text>
</comment>
<comment type="similarity">
    <text evidence="7">Belongs to the YfgM family.</text>
</comment>
<proteinExistence type="inferred from homology"/>
<evidence type="ECO:0000313" key="11">
    <source>
        <dbReference type="EMBL" id="EEQ95085.1"/>
    </source>
</evidence>
<evidence type="ECO:0000256" key="5">
    <source>
        <dbReference type="ARBA" id="ARBA00023136"/>
    </source>
</evidence>
<evidence type="ECO:0000256" key="9">
    <source>
        <dbReference type="SAM" id="Phobius"/>
    </source>
</evidence>
<accession>C4WIP4</accession>
<dbReference type="InterPro" id="IPR011990">
    <property type="entry name" value="TPR-like_helical_dom_sf"/>
</dbReference>
<evidence type="ECO:0000256" key="6">
    <source>
        <dbReference type="ARBA" id="ARBA00023186"/>
    </source>
</evidence>
<feature type="domain" description="Ancillary SecYEG translocon subunit/Cell division coordinator CpoB TPR" evidence="10">
    <location>
        <begin position="61"/>
        <end position="233"/>
    </location>
</feature>
<feature type="transmembrane region" description="Helical" evidence="9">
    <location>
        <begin position="67"/>
        <end position="88"/>
    </location>
</feature>
<dbReference type="GO" id="GO:0005886">
    <property type="term" value="C:plasma membrane"/>
    <property type="evidence" value="ECO:0007669"/>
    <property type="project" value="UniProtKB-SubCell"/>
</dbReference>
<evidence type="ECO:0000256" key="7">
    <source>
        <dbReference type="ARBA" id="ARBA00024197"/>
    </source>
</evidence>
<dbReference type="EMBL" id="ACQA01000001">
    <property type="protein sequence ID" value="EEQ95085.1"/>
    <property type="molecule type" value="Genomic_DNA"/>
</dbReference>
<dbReference type="HOGENOM" id="CLU_073302_1_1_5"/>
<evidence type="ECO:0000256" key="1">
    <source>
        <dbReference type="ARBA" id="ARBA00004401"/>
    </source>
</evidence>
<keyword evidence="3 9" id="KW-0812">Transmembrane</keyword>
<protein>
    <recommendedName>
        <fullName evidence="8">Ancillary SecYEG translocon subunit</fullName>
    </recommendedName>
</protein>
<dbReference type="PANTHER" id="PTHR38035">
    <property type="entry name" value="UPF0070 PROTEIN YFGM"/>
    <property type="match status" value="1"/>
</dbReference>
<keyword evidence="4 9" id="KW-1133">Transmembrane helix</keyword>
<evidence type="ECO:0000256" key="2">
    <source>
        <dbReference type="ARBA" id="ARBA00022475"/>
    </source>
</evidence>
<keyword evidence="2" id="KW-1003">Cell membrane</keyword>
<evidence type="ECO:0000256" key="4">
    <source>
        <dbReference type="ARBA" id="ARBA00022989"/>
    </source>
</evidence>
<evidence type="ECO:0000259" key="10">
    <source>
        <dbReference type="Pfam" id="PF09976"/>
    </source>
</evidence>
<name>C4WIP4_9HYPH</name>
<dbReference type="GO" id="GO:0044877">
    <property type="term" value="F:protein-containing complex binding"/>
    <property type="evidence" value="ECO:0007669"/>
    <property type="project" value="InterPro"/>
</dbReference>
<dbReference type="Pfam" id="PF09976">
    <property type="entry name" value="TPR_21"/>
    <property type="match status" value="1"/>
</dbReference>
<organism evidence="11 12">
    <name type="scientific">Brucella intermedia LMG 3301</name>
    <dbReference type="NCBI Taxonomy" id="641118"/>
    <lineage>
        <taxon>Bacteria</taxon>
        <taxon>Pseudomonadati</taxon>
        <taxon>Pseudomonadota</taxon>
        <taxon>Alphaproteobacteria</taxon>
        <taxon>Hyphomicrobiales</taxon>
        <taxon>Brucellaceae</taxon>
        <taxon>Brucella/Ochrobactrum group</taxon>
        <taxon>Brucella</taxon>
    </lineage>
</organism>
<reference evidence="11 12" key="1">
    <citation type="submission" date="2009-05" db="EMBL/GenBank/DDBJ databases">
        <authorList>
            <person name="Setubal J.C."/>
            <person name="Boyle S."/>
            <person name="Crasta O.R."/>
            <person name="Gillespie J.J."/>
            <person name="Kenyon R.W."/>
            <person name="Lu J."/>
            <person name="Mane S."/>
            <person name="Nagrani S."/>
            <person name="Shallom J.M."/>
            <person name="Shallom S."/>
            <person name="Shukla M."/>
            <person name="Snyder E.E."/>
            <person name="Sobral B.W."/>
            <person name="Wattam A.R."/>
            <person name="Will R."/>
            <person name="Williams K."/>
            <person name="Yoo H."/>
            <person name="Munk C."/>
            <person name="Tapia R."/>
            <person name="Green L."/>
            <person name="Rogers Y."/>
            <person name="Detter J.C."/>
            <person name="Bruce D."/>
            <person name="Brettin T.S."/>
            <person name="Tsolis R."/>
        </authorList>
    </citation>
    <scope>NUCLEOTIDE SEQUENCE [LARGE SCALE GENOMIC DNA]</scope>
    <source>
        <strain evidence="11 12">LMG 3301</strain>
    </source>
</reference>
<dbReference type="InterPro" id="IPR018704">
    <property type="entry name" value="SecYEG/CpoB_TPR"/>
</dbReference>
<comment type="subcellular location">
    <subcellularLocation>
        <location evidence="1">Cell membrane</location>
        <topology evidence="1">Single-pass type II membrane protein</topology>
    </subcellularLocation>
</comment>
<evidence type="ECO:0000256" key="3">
    <source>
        <dbReference type="ARBA" id="ARBA00022692"/>
    </source>
</evidence>
<dbReference type="InterPro" id="IPR026039">
    <property type="entry name" value="YfgM"/>
</dbReference>
<keyword evidence="6" id="KW-0143">Chaperone</keyword>
<evidence type="ECO:0000313" key="12">
    <source>
        <dbReference type="Proteomes" id="UP000004386"/>
    </source>
</evidence>
<keyword evidence="5 9" id="KW-0472">Membrane</keyword>
<dbReference type="Proteomes" id="UP000004386">
    <property type="component" value="Unassembled WGS sequence"/>
</dbReference>